<evidence type="ECO:0000256" key="5">
    <source>
        <dbReference type="ARBA" id="ARBA00023125"/>
    </source>
</evidence>
<keyword evidence="4" id="KW-0548">Nucleotidyltransferase</keyword>
<dbReference type="GO" id="GO:0016779">
    <property type="term" value="F:nucleotidyltransferase activity"/>
    <property type="evidence" value="ECO:0007669"/>
    <property type="project" value="UniProtKB-KW"/>
</dbReference>
<evidence type="ECO:0000256" key="3">
    <source>
        <dbReference type="ARBA" id="ARBA00022679"/>
    </source>
</evidence>
<proteinExistence type="predicted"/>
<gene>
    <name evidence="8" type="ORF">DFA_00042</name>
</gene>
<evidence type="ECO:0000256" key="4">
    <source>
        <dbReference type="ARBA" id="ARBA00022695"/>
    </source>
</evidence>
<organism evidence="8 9">
    <name type="scientific">Cavenderia fasciculata</name>
    <name type="common">Slime mold</name>
    <name type="synonym">Dictyostelium fasciculatum</name>
    <dbReference type="NCBI Taxonomy" id="261658"/>
    <lineage>
        <taxon>Eukaryota</taxon>
        <taxon>Amoebozoa</taxon>
        <taxon>Evosea</taxon>
        <taxon>Eumycetozoa</taxon>
        <taxon>Dictyostelia</taxon>
        <taxon>Acytosteliales</taxon>
        <taxon>Cavenderiaceae</taxon>
        <taxon>Cavenderia</taxon>
    </lineage>
</organism>
<dbReference type="Proteomes" id="UP000007797">
    <property type="component" value="Unassembled WGS sequence"/>
</dbReference>
<feature type="domain" description="DarT" evidence="7">
    <location>
        <begin position="77"/>
        <end position="237"/>
    </location>
</feature>
<sequence>MSKKKQSPTSEFLSESSESSTVTTSESESELSVSEENSNPSTPVDTSESEGLETSFRTLTLDPPILNSTILREKGVTQLYHFTDKSNLDSIKQNGLFSWDHIDQNGIQSVMGSNEDSRRLDKRKGLEDYVRLSFVQNHPMMHAAYKRDSIKQPIILVIDIMVVDLLDVKFSDVNATSNNVIIQNDTNHIQFSIFKKDYFKLSTNEKQYFQAEVLIRNNVPASYIKRSITPNMGRKST</sequence>
<name>F4PXF5_CACFS</name>
<dbReference type="AlphaFoldDB" id="F4PXF5"/>
<dbReference type="EMBL" id="GL883014">
    <property type="protein sequence ID" value="EGG19465.1"/>
    <property type="molecule type" value="Genomic_DNA"/>
</dbReference>
<accession>F4PXF5</accession>
<evidence type="ECO:0000313" key="8">
    <source>
        <dbReference type="EMBL" id="EGG19465.1"/>
    </source>
</evidence>
<keyword evidence="9" id="KW-1185">Reference proteome</keyword>
<dbReference type="RefSeq" id="XP_004357759.1">
    <property type="nucleotide sequence ID" value="XM_004357702.1"/>
</dbReference>
<dbReference type="GO" id="GO:0016757">
    <property type="term" value="F:glycosyltransferase activity"/>
    <property type="evidence" value="ECO:0007669"/>
    <property type="project" value="UniProtKB-KW"/>
</dbReference>
<keyword evidence="1" id="KW-1277">Toxin-antitoxin system</keyword>
<dbReference type="KEGG" id="dfa:DFA_00042"/>
<dbReference type="Pfam" id="PF14487">
    <property type="entry name" value="DarT"/>
    <property type="match status" value="1"/>
</dbReference>
<dbReference type="GO" id="GO:0003677">
    <property type="term" value="F:DNA binding"/>
    <property type="evidence" value="ECO:0007669"/>
    <property type="project" value="UniProtKB-KW"/>
</dbReference>
<dbReference type="InterPro" id="IPR029494">
    <property type="entry name" value="DarT"/>
</dbReference>
<protein>
    <recommendedName>
        <fullName evidence="7">DarT domain-containing protein</fullName>
    </recommendedName>
</protein>
<feature type="region of interest" description="Disordered" evidence="6">
    <location>
        <begin position="1"/>
        <end position="56"/>
    </location>
</feature>
<feature type="compositionally biased region" description="Low complexity" evidence="6">
    <location>
        <begin position="7"/>
        <end position="41"/>
    </location>
</feature>
<dbReference type="GeneID" id="14871565"/>
<dbReference type="PROSITE" id="PS52018">
    <property type="entry name" value="DART"/>
    <property type="match status" value="1"/>
</dbReference>
<evidence type="ECO:0000259" key="7">
    <source>
        <dbReference type="PROSITE" id="PS52018"/>
    </source>
</evidence>
<evidence type="ECO:0000256" key="2">
    <source>
        <dbReference type="ARBA" id="ARBA00022676"/>
    </source>
</evidence>
<evidence type="ECO:0000256" key="1">
    <source>
        <dbReference type="ARBA" id="ARBA00022649"/>
    </source>
</evidence>
<keyword evidence="2" id="KW-0328">Glycosyltransferase</keyword>
<reference evidence="9" key="1">
    <citation type="journal article" date="2011" name="Genome Res.">
        <title>Phylogeny-wide analysis of social amoeba genomes highlights ancient origins for complex intercellular communication.</title>
        <authorList>
            <person name="Heidel A.J."/>
            <person name="Lawal H.M."/>
            <person name="Felder M."/>
            <person name="Schilde C."/>
            <person name="Helps N.R."/>
            <person name="Tunggal B."/>
            <person name="Rivero F."/>
            <person name="John U."/>
            <person name="Schleicher M."/>
            <person name="Eichinger L."/>
            <person name="Platzer M."/>
            <person name="Noegel A.A."/>
            <person name="Schaap P."/>
            <person name="Gloeckner G."/>
        </authorList>
    </citation>
    <scope>NUCLEOTIDE SEQUENCE [LARGE SCALE GENOMIC DNA]</scope>
    <source>
        <strain evidence="9">SH3</strain>
    </source>
</reference>
<keyword evidence="5" id="KW-0238">DNA-binding</keyword>
<evidence type="ECO:0000313" key="9">
    <source>
        <dbReference type="Proteomes" id="UP000007797"/>
    </source>
</evidence>
<keyword evidence="3" id="KW-0808">Transferase</keyword>
<evidence type="ECO:0000256" key="6">
    <source>
        <dbReference type="SAM" id="MobiDB-lite"/>
    </source>
</evidence>